<dbReference type="PROSITE" id="PS00139">
    <property type="entry name" value="THIOL_PROTEASE_CYS"/>
    <property type="match status" value="1"/>
</dbReference>
<dbReference type="Pfam" id="PF00112">
    <property type="entry name" value="Peptidase_C1"/>
    <property type="match status" value="1"/>
</dbReference>
<dbReference type="InterPro" id="IPR038765">
    <property type="entry name" value="Papain-like_cys_pep_sf"/>
</dbReference>
<dbReference type="EMBL" id="JAPFFF010000006">
    <property type="protein sequence ID" value="KAK8888525.1"/>
    <property type="molecule type" value="Genomic_DNA"/>
</dbReference>
<dbReference type="SMART" id="SM00645">
    <property type="entry name" value="Pept_C1"/>
    <property type="match status" value="1"/>
</dbReference>
<keyword evidence="6" id="KW-1185">Reference proteome</keyword>
<feature type="domain" description="Cathepsin propeptide inhibitor" evidence="4">
    <location>
        <begin position="23"/>
        <end position="78"/>
    </location>
</feature>
<evidence type="ECO:0000259" key="3">
    <source>
        <dbReference type="SMART" id="SM00645"/>
    </source>
</evidence>
<dbReference type="InterPro" id="IPR039417">
    <property type="entry name" value="Peptidase_C1A_papain-like"/>
</dbReference>
<dbReference type="PANTHER" id="PTHR12411">
    <property type="entry name" value="CYSTEINE PROTEASE FAMILY C1-RELATED"/>
    <property type="match status" value="1"/>
</dbReference>
<dbReference type="SUPFAM" id="SSF54001">
    <property type="entry name" value="Cysteine proteinases"/>
    <property type="match status" value="1"/>
</dbReference>
<evidence type="ECO:0000313" key="6">
    <source>
        <dbReference type="Proteomes" id="UP001470230"/>
    </source>
</evidence>
<dbReference type="InterPro" id="IPR000169">
    <property type="entry name" value="Pept_cys_AS"/>
</dbReference>
<name>A0ABR2KBN2_9EUKA</name>
<evidence type="ECO:0000313" key="5">
    <source>
        <dbReference type="EMBL" id="KAK8888525.1"/>
    </source>
</evidence>
<reference evidence="5 6" key="1">
    <citation type="submission" date="2024-04" db="EMBL/GenBank/DDBJ databases">
        <title>Tritrichomonas musculus Genome.</title>
        <authorList>
            <person name="Alves-Ferreira E."/>
            <person name="Grigg M."/>
            <person name="Lorenzi H."/>
            <person name="Galac M."/>
        </authorList>
    </citation>
    <scope>NUCLEOTIDE SEQUENCE [LARGE SCALE GENOMIC DNA]</scope>
    <source>
        <strain evidence="5 6">EAF2021</strain>
    </source>
</reference>
<dbReference type="Gene3D" id="3.90.70.10">
    <property type="entry name" value="Cysteine proteinases"/>
    <property type="match status" value="1"/>
</dbReference>
<keyword evidence="2" id="KW-1015">Disulfide bond</keyword>
<dbReference type="InterPro" id="IPR013128">
    <property type="entry name" value="Peptidase_C1A"/>
</dbReference>
<dbReference type="CDD" id="cd02248">
    <property type="entry name" value="Peptidase_C1A"/>
    <property type="match status" value="1"/>
</dbReference>
<dbReference type="Pfam" id="PF08246">
    <property type="entry name" value="Inhibitor_I29"/>
    <property type="match status" value="1"/>
</dbReference>
<accession>A0ABR2KBN2</accession>
<feature type="domain" description="Peptidase C1A papain C-terminal" evidence="3">
    <location>
        <begin position="102"/>
        <end position="319"/>
    </location>
</feature>
<dbReference type="SMART" id="SM00848">
    <property type="entry name" value="Inhibitor_I29"/>
    <property type="match status" value="1"/>
</dbReference>
<protein>
    <submittedName>
        <fullName evidence="5">Uncharacterized protein</fullName>
    </submittedName>
</protein>
<gene>
    <name evidence="5" type="ORF">M9Y10_039604</name>
</gene>
<dbReference type="InterPro" id="IPR013201">
    <property type="entry name" value="Prot_inhib_I29"/>
</dbReference>
<comment type="similarity">
    <text evidence="1">Belongs to the peptidase C1 family.</text>
</comment>
<evidence type="ECO:0000256" key="1">
    <source>
        <dbReference type="ARBA" id="ARBA00008455"/>
    </source>
</evidence>
<evidence type="ECO:0000259" key="4">
    <source>
        <dbReference type="SMART" id="SM00848"/>
    </source>
</evidence>
<evidence type="ECO:0000256" key="2">
    <source>
        <dbReference type="ARBA" id="ARBA00023157"/>
    </source>
</evidence>
<dbReference type="PRINTS" id="PR00705">
    <property type="entry name" value="PAPAIN"/>
</dbReference>
<dbReference type="InterPro" id="IPR000668">
    <property type="entry name" value="Peptidase_C1A_C"/>
</dbReference>
<sequence length="325" mass="37291">MFFLIYFSFSIPAEPTLKEEKSFLKWMRSTNQIFTGESYFFRMQNYLNTVDLINKHNKDNENYKLSSNQYSHLTPSELNSLFAFKNYKPHPRSTPRFSDFIPPESLDWRENNTVTAIKNQQTCGSCWSFASVAVMESLLARTEGLLRSLSSQSLLDCCSSCNGCNGCDPTIALDWIIQKSNGSLPLEAFYPYYAIQKECDTTKFLNNTYGNLKSWDYVDFCNETDLMVKCAEYGPVLSVMKANLWSFIFYTGGIFYEEGCSQFDYDHAVAVVGYGSENEQLFWIVKNSMGKEWGEEGYIRLARNKGNMCGIATRSIYVSNDPLTY</sequence>
<organism evidence="5 6">
    <name type="scientific">Tritrichomonas musculus</name>
    <dbReference type="NCBI Taxonomy" id="1915356"/>
    <lineage>
        <taxon>Eukaryota</taxon>
        <taxon>Metamonada</taxon>
        <taxon>Parabasalia</taxon>
        <taxon>Tritrichomonadida</taxon>
        <taxon>Tritrichomonadidae</taxon>
        <taxon>Tritrichomonas</taxon>
    </lineage>
</organism>
<proteinExistence type="inferred from homology"/>
<comment type="caution">
    <text evidence="5">The sequence shown here is derived from an EMBL/GenBank/DDBJ whole genome shotgun (WGS) entry which is preliminary data.</text>
</comment>
<dbReference type="Proteomes" id="UP001470230">
    <property type="component" value="Unassembled WGS sequence"/>
</dbReference>